<reference evidence="11 12" key="1">
    <citation type="journal article" date="2014" name="Appl. Environ. Microbiol.">
        <title>Insights into the Microbial Degradation of Rubber and Gutta-Percha by Analysis of the Complete Genome of Nocardia nova SH22a.</title>
        <authorList>
            <person name="Luo Q."/>
            <person name="Hiessl S."/>
            <person name="Poehlein A."/>
            <person name="Daniel R."/>
            <person name="Steinbuchel A."/>
        </authorList>
    </citation>
    <scope>NUCLEOTIDE SEQUENCE [LARGE SCALE GENOMIC DNA]</scope>
    <source>
        <strain evidence="11">SH22a</strain>
    </source>
</reference>
<dbReference type="PROSITE" id="PS50253">
    <property type="entry name" value="COX3"/>
    <property type="match status" value="1"/>
</dbReference>
<protein>
    <recommendedName>
        <fullName evidence="6">Cytochrome aa3 subunit 3</fullName>
    </recommendedName>
</protein>
<evidence type="ECO:0000256" key="1">
    <source>
        <dbReference type="ARBA" id="ARBA00004141"/>
    </source>
</evidence>
<dbReference type="EMBL" id="CP006850">
    <property type="protein sequence ID" value="AHH19466.1"/>
    <property type="molecule type" value="Genomic_DNA"/>
</dbReference>
<dbReference type="InterPro" id="IPR035973">
    <property type="entry name" value="Cyt_c_oxidase_su3-like_sf"/>
</dbReference>
<comment type="subcellular location">
    <subcellularLocation>
        <location evidence="8">Cell membrane</location>
        <topology evidence="8">Multi-pass membrane protein</topology>
    </subcellularLocation>
    <subcellularLocation>
        <location evidence="1">Membrane</location>
        <topology evidence="1">Multi-pass membrane protein</topology>
    </subcellularLocation>
</comment>
<keyword evidence="3 8" id="KW-0812">Transmembrane</keyword>
<dbReference type="Pfam" id="PF00510">
    <property type="entry name" value="COX3"/>
    <property type="match status" value="1"/>
</dbReference>
<keyword evidence="4 9" id="KW-1133">Transmembrane helix</keyword>
<feature type="transmembrane region" description="Helical" evidence="9">
    <location>
        <begin position="95"/>
        <end position="117"/>
    </location>
</feature>
<feature type="transmembrane region" description="Helical" evidence="9">
    <location>
        <begin position="68"/>
        <end position="88"/>
    </location>
</feature>
<dbReference type="STRING" id="1415166.NONO_c46820"/>
<evidence type="ECO:0000313" key="12">
    <source>
        <dbReference type="Proteomes" id="UP000019150"/>
    </source>
</evidence>
<dbReference type="InterPro" id="IPR024791">
    <property type="entry name" value="Cyt_c/ubiquinol_Oxase_su3"/>
</dbReference>
<dbReference type="KEGG" id="nno:NONO_c46820"/>
<dbReference type="InterPro" id="IPR013833">
    <property type="entry name" value="Cyt_c_oxidase_su3_a-hlx"/>
</dbReference>
<feature type="domain" description="Heme-copper oxidase subunit III family profile" evidence="10">
    <location>
        <begin position="28"/>
        <end position="200"/>
    </location>
</feature>
<keyword evidence="5 9" id="KW-0472">Membrane</keyword>
<evidence type="ECO:0000256" key="8">
    <source>
        <dbReference type="RuleBase" id="RU003376"/>
    </source>
</evidence>
<dbReference type="PANTHER" id="PTHR11403">
    <property type="entry name" value="CYTOCHROME C OXIDASE SUBUNIT III"/>
    <property type="match status" value="1"/>
</dbReference>
<dbReference type="PANTHER" id="PTHR11403:SF6">
    <property type="entry name" value="NITRIC OXIDE REDUCTASE SUBUNIT E"/>
    <property type="match status" value="1"/>
</dbReference>
<dbReference type="GO" id="GO:0005886">
    <property type="term" value="C:plasma membrane"/>
    <property type="evidence" value="ECO:0007669"/>
    <property type="project" value="UniProtKB-SubCell"/>
</dbReference>
<sequence>MSSDVRESVPWSVSREKPVRRIPGDPNMWIFILGDFLIFSVYLVIFMIDRQRDPGAFLEQQRGVHLGVGVFDTVLLLTSSLLVARGVLAARGERYRAAVAAVTGAGLCGLLFVVVKAGEWTSEIRSGATFPSGPFYMYYYMLTGIHLFHVVLGLLILGLVVRDLRDPRGRRLSMTETGATYWHMVDLLWLLIFALVYVMR</sequence>
<evidence type="ECO:0000256" key="6">
    <source>
        <dbReference type="ARBA" id="ARBA00031400"/>
    </source>
</evidence>
<dbReference type="eggNOG" id="COG1845">
    <property type="taxonomic scope" value="Bacteria"/>
</dbReference>
<evidence type="ECO:0000259" key="10">
    <source>
        <dbReference type="PROSITE" id="PS50253"/>
    </source>
</evidence>
<name>W5TQF5_9NOCA</name>
<comment type="similarity">
    <text evidence="2 8">Belongs to the cytochrome c oxidase subunit 3 family.</text>
</comment>
<dbReference type="InterPro" id="IPR000298">
    <property type="entry name" value="Cyt_c_oxidase-like_su3"/>
</dbReference>
<evidence type="ECO:0000256" key="5">
    <source>
        <dbReference type="ARBA" id="ARBA00023136"/>
    </source>
</evidence>
<dbReference type="Proteomes" id="UP000019150">
    <property type="component" value="Chromosome"/>
</dbReference>
<dbReference type="HOGENOM" id="CLU_044071_2_0_11"/>
<accession>W5TQF5</accession>
<evidence type="ECO:0000256" key="9">
    <source>
        <dbReference type="SAM" id="Phobius"/>
    </source>
</evidence>
<dbReference type="AlphaFoldDB" id="W5TQF5"/>
<comment type="catalytic activity">
    <reaction evidence="7">
        <text>4 Fe(II)-[cytochrome c] + O2 + 8 H(+)(in) = 4 Fe(III)-[cytochrome c] + 2 H2O + 4 H(+)(out)</text>
        <dbReference type="Rhea" id="RHEA:11436"/>
        <dbReference type="Rhea" id="RHEA-COMP:10350"/>
        <dbReference type="Rhea" id="RHEA-COMP:14399"/>
        <dbReference type="ChEBI" id="CHEBI:15377"/>
        <dbReference type="ChEBI" id="CHEBI:15378"/>
        <dbReference type="ChEBI" id="CHEBI:15379"/>
        <dbReference type="ChEBI" id="CHEBI:29033"/>
        <dbReference type="ChEBI" id="CHEBI:29034"/>
        <dbReference type="EC" id="7.1.1.9"/>
    </reaction>
</comment>
<feature type="transmembrane region" description="Helical" evidence="9">
    <location>
        <begin position="181"/>
        <end position="199"/>
    </location>
</feature>
<keyword evidence="12" id="KW-1185">Reference proteome</keyword>
<evidence type="ECO:0000256" key="3">
    <source>
        <dbReference type="ARBA" id="ARBA00022692"/>
    </source>
</evidence>
<dbReference type="GO" id="GO:0019646">
    <property type="term" value="P:aerobic electron transport chain"/>
    <property type="evidence" value="ECO:0007669"/>
    <property type="project" value="InterPro"/>
</dbReference>
<dbReference type="RefSeq" id="WP_025350867.1">
    <property type="nucleotide sequence ID" value="NZ_CP006850.1"/>
</dbReference>
<dbReference type="PATRIC" id="fig|1415166.3.peg.4815"/>
<dbReference type="SUPFAM" id="SSF81452">
    <property type="entry name" value="Cytochrome c oxidase subunit III-like"/>
    <property type="match status" value="1"/>
</dbReference>
<dbReference type="Gene3D" id="1.20.120.80">
    <property type="entry name" value="Cytochrome c oxidase, subunit III, four-helix bundle"/>
    <property type="match status" value="1"/>
</dbReference>
<dbReference type="GO" id="GO:0004129">
    <property type="term" value="F:cytochrome-c oxidase activity"/>
    <property type="evidence" value="ECO:0007669"/>
    <property type="project" value="UniProtKB-EC"/>
</dbReference>
<proteinExistence type="inferred from homology"/>
<evidence type="ECO:0000256" key="7">
    <source>
        <dbReference type="ARBA" id="ARBA00047816"/>
    </source>
</evidence>
<gene>
    <name evidence="11" type="ORF">NONO_c46820</name>
</gene>
<evidence type="ECO:0000313" key="11">
    <source>
        <dbReference type="EMBL" id="AHH19466.1"/>
    </source>
</evidence>
<feature type="transmembrane region" description="Helical" evidence="9">
    <location>
        <begin position="137"/>
        <end position="161"/>
    </location>
</feature>
<evidence type="ECO:0000256" key="2">
    <source>
        <dbReference type="ARBA" id="ARBA00010581"/>
    </source>
</evidence>
<evidence type="ECO:0000256" key="4">
    <source>
        <dbReference type="ARBA" id="ARBA00022989"/>
    </source>
</evidence>
<feature type="transmembrane region" description="Helical" evidence="9">
    <location>
        <begin position="28"/>
        <end position="48"/>
    </location>
</feature>
<organism evidence="11 12">
    <name type="scientific">Nocardia nova SH22a</name>
    <dbReference type="NCBI Taxonomy" id="1415166"/>
    <lineage>
        <taxon>Bacteria</taxon>
        <taxon>Bacillati</taxon>
        <taxon>Actinomycetota</taxon>
        <taxon>Actinomycetes</taxon>
        <taxon>Mycobacteriales</taxon>
        <taxon>Nocardiaceae</taxon>
        <taxon>Nocardia</taxon>
    </lineage>
</organism>